<evidence type="ECO:0000256" key="1">
    <source>
        <dbReference type="ARBA" id="ARBA00038087"/>
    </source>
</evidence>
<dbReference type="InterPro" id="IPR058531">
    <property type="entry name" value="Baseplate_J_M"/>
</dbReference>
<organism evidence="4">
    <name type="scientific">Siphoviridae sp. ctXmm2</name>
    <dbReference type="NCBI Taxonomy" id="2825546"/>
    <lineage>
        <taxon>Viruses</taxon>
        <taxon>Duplodnaviria</taxon>
        <taxon>Heunggongvirae</taxon>
        <taxon>Uroviricota</taxon>
        <taxon>Caudoviricetes</taxon>
    </lineage>
</organism>
<dbReference type="InterPro" id="IPR058530">
    <property type="entry name" value="Baseplate_J-like_C"/>
</dbReference>
<feature type="domain" description="Baseplate J-like central" evidence="2">
    <location>
        <begin position="186"/>
        <end position="262"/>
    </location>
</feature>
<dbReference type="PANTHER" id="PTHR37829:SF3">
    <property type="entry name" value="PROTEIN JAYE-RELATED"/>
    <property type="match status" value="1"/>
</dbReference>
<evidence type="ECO:0000313" key="4">
    <source>
        <dbReference type="EMBL" id="DAE18714.1"/>
    </source>
</evidence>
<reference evidence="4" key="1">
    <citation type="journal article" date="2021" name="Proc. Natl. Acad. Sci. U.S.A.">
        <title>A Catalog of Tens of Thousands of Viruses from Human Metagenomes Reveals Hidden Associations with Chronic Diseases.</title>
        <authorList>
            <person name="Tisza M.J."/>
            <person name="Buck C.B."/>
        </authorList>
    </citation>
    <scope>NUCLEOTIDE SEQUENCE</scope>
    <source>
        <strain evidence="4">CtXmm2</strain>
    </source>
</reference>
<feature type="domain" description="Baseplate J-like C-terminal" evidence="3">
    <location>
        <begin position="270"/>
        <end position="358"/>
    </location>
</feature>
<sequence length="360" mass="40444">MERRKLISMYEEMTFEYILEVMMEDMPDGLDTSEGSLIYHACSKCAAQLEEAYLQLASVYENIYPDTADLDHLVLFGQEKGIYIEEATAAVFKGKFNIPIEIGSEFSGDDYDYIVTELLDDITHTYKLECEETGTAPNGWLGELTPLDDIDGLETAELVELIEPGSEEEDEESYRMRLLDSFEIKPFAGNKAYYIQEIEKIEGVGGVKVYRREGGTIPVYVISSTHERPDDDVIQRVQEAVDPLQNNGDGIGIAPIGHSVVINGVVEEKIDIDMVLIFDDGYAYEDLKSQIESAISEYFLLLRKEWIEKDNIVVRKAGIENAIFNIEGVQDVTEIKLNDLTANITLDENVIPVQGDVVCS</sequence>
<accession>A0A8S5QI95</accession>
<proteinExistence type="inferred from homology"/>
<comment type="similarity">
    <text evidence="1">Belongs to the Mu gp47/PBSX XkdT family.</text>
</comment>
<name>A0A8S5QI95_9CAUD</name>
<protein>
    <submittedName>
        <fullName evidence="4">Baseplate J like protein</fullName>
    </submittedName>
</protein>
<dbReference type="EMBL" id="BK015661">
    <property type="protein sequence ID" value="DAE18714.1"/>
    <property type="molecule type" value="Genomic_DNA"/>
</dbReference>
<evidence type="ECO:0000259" key="3">
    <source>
        <dbReference type="Pfam" id="PF26079"/>
    </source>
</evidence>
<dbReference type="PANTHER" id="PTHR37829">
    <property type="entry name" value="PHAGE-LIKE ELEMENT PBSX PROTEIN XKDT"/>
    <property type="match status" value="1"/>
</dbReference>
<dbReference type="InterPro" id="IPR052399">
    <property type="entry name" value="Phage_Baseplate_Assmbl_Protein"/>
</dbReference>
<dbReference type="Pfam" id="PF26078">
    <property type="entry name" value="Baseplate_J_M"/>
    <property type="match status" value="1"/>
</dbReference>
<evidence type="ECO:0000259" key="2">
    <source>
        <dbReference type="Pfam" id="PF26078"/>
    </source>
</evidence>
<dbReference type="Pfam" id="PF26079">
    <property type="entry name" value="Baseplate_J_C"/>
    <property type="match status" value="1"/>
</dbReference>